<evidence type="ECO:0000313" key="3">
    <source>
        <dbReference type="Proteomes" id="UP000268313"/>
    </source>
</evidence>
<protein>
    <recommendedName>
        <fullName evidence="4">SRPBCC family protein</fullName>
    </recommendedName>
</protein>
<dbReference type="Proteomes" id="UP000268313">
    <property type="component" value="Unassembled WGS sequence"/>
</dbReference>
<evidence type="ECO:0000313" key="2">
    <source>
        <dbReference type="EMBL" id="RKH00761.1"/>
    </source>
</evidence>
<name>A0A3A8K9C8_9BACT</name>
<dbReference type="SUPFAM" id="SSF55961">
    <property type="entry name" value="Bet v1-like"/>
    <property type="match status" value="1"/>
</dbReference>
<feature type="compositionally biased region" description="Basic residues" evidence="1">
    <location>
        <begin position="185"/>
        <end position="213"/>
    </location>
</feature>
<keyword evidence="3" id="KW-1185">Reference proteome</keyword>
<dbReference type="RefSeq" id="WP_120604610.1">
    <property type="nucleotide sequence ID" value="NZ_RAWE01000086.1"/>
</dbReference>
<feature type="region of interest" description="Disordered" evidence="1">
    <location>
        <begin position="156"/>
        <end position="231"/>
    </location>
</feature>
<gene>
    <name evidence="2" type="ORF">D7X32_22435</name>
</gene>
<dbReference type="AlphaFoldDB" id="A0A3A8K9C8"/>
<dbReference type="OrthoDB" id="5513418at2"/>
<reference evidence="3" key="1">
    <citation type="submission" date="2018-09" db="EMBL/GenBank/DDBJ databases">
        <authorList>
            <person name="Livingstone P.G."/>
            <person name="Whitworth D.E."/>
        </authorList>
    </citation>
    <scope>NUCLEOTIDE SEQUENCE [LARGE SCALE GENOMIC DNA]</scope>
    <source>
        <strain evidence="3">CA043D</strain>
    </source>
</reference>
<dbReference type="InterPro" id="IPR023393">
    <property type="entry name" value="START-like_dom_sf"/>
</dbReference>
<feature type="compositionally biased region" description="Basic residues" evidence="1">
    <location>
        <begin position="222"/>
        <end position="231"/>
    </location>
</feature>
<dbReference type="Gene3D" id="3.30.530.20">
    <property type="match status" value="1"/>
</dbReference>
<sequence>MRRSFAVSSEVAWAAWGETSGLVRWVGDCSEALTEGAQVSLADGTRIKVVRQVPPKQLRLRLEHDGWPRARTVQLRVLPSVHGVTVALHAEGLPDAGVREETLSRWTRALEGWDAFSGRTVQVNGEGAPTREPAGDKGAKKPPALEEGLAKRGAAALKKHGPARGTKEAVAAKLPRATKNAAPVKKARGTKKAVATKKAAPVKKARGTKKAVATKKASSPSRIRKTSRRAK</sequence>
<organism evidence="2 3">
    <name type="scientific">Corallococcus carmarthensis</name>
    <dbReference type="NCBI Taxonomy" id="2316728"/>
    <lineage>
        <taxon>Bacteria</taxon>
        <taxon>Pseudomonadati</taxon>
        <taxon>Myxococcota</taxon>
        <taxon>Myxococcia</taxon>
        <taxon>Myxococcales</taxon>
        <taxon>Cystobacterineae</taxon>
        <taxon>Myxococcaceae</taxon>
        <taxon>Corallococcus</taxon>
    </lineage>
</organism>
<comment type="caution">
    <text evidence="2">The sequence shown here is derived from an EMBL/GenBank/DDBJ whole genome shotgun (WGS) entry which is preliminary data.</text>
</comment>
<dbReference type="EMBL" id="RAWE01000086">
    <property type="protein sequence ID" value="RKH00761.1"/>
    <property type="molecule type" value="Genomic_DNA"/>
</dbReference>
<evidence type="ECO:0008006" key="4">
    <source>
        <dbReference type="Google" id="ProtNLM"/>
    </source>
</evidence>
<evidence type="ECO:0000256" key="1">
    <source>
        <dbReference type="SAM" id="MobiDB-lite"/>
    </source>
</evidence>
<proteinExistence type="predicted"/>
<feature type="region of interest" description="Disordered" evidence="1">
    <location>
        <begin position="120"/>
        <end position="143"/>
    </location>
</feature>
<accession>A0A3A8K9C8</accession>